<feature type="transmembrane region" description="Helical" evidence="1">
    <location>
        <begin position="145"/>
        <end position="162"/>
    </location>
</feature>
<evidence type="ECO:0000313" key="4">
    <source>
        <dbReference type="Proteomes" id="UP001172778"/>
    </source>
</evidence>
<dbReference type="Pfam" id="PF14351">
    <property type="entry name" value="DUF4401"/>
    <property type="match status" value="1"/>
</dbReference>
<feature type="transmembrane region" description="Helical" evidence="1">
    <location>
        <begin position="249"/>
        <end position="266"/>
    </location>
</feature>
<feature type="transmembrane region" description="Helical" evidence="1">
    <location>
        <begin position="37"/>
        <end position="60"/>
    </location>
</feature>
<gene>
    <name evidence="3" type="ORF">PZA18_10030</name>
</gene>
<organism evidence="3 4">
    <name type="scientific">Parachitinimonas caeni</name>
    <dbReference type="NCBI Taxonomy" id="3031301"/>
    <lineage>
        <taxon>Bacteria</taxon>
        <taxon>Pseudomonadati</taxon>
        <taxon>Pseudomonadota</taxon>
        <taxon>Betaproteobacteria</taxon>
        <taxon>Neisseriales</taxon>
        <taxon>Chitinibacteraceae</taxon>
        <taxon>Parachitinimonas</taxon>
    </lineage>
</organism>
<keyword evidence="1" id="KW-0812">Transmembrane</keyword>
<dbReference type="InterPro" id="IPR025513">
    <property type="entry name" value="DUF4401"/>
</dbReference>
<protein>
    <submittedName>
        <fullName evidence="3">DUF4401 domain-containing protein</fullName>
    </submittedName>
</protein>
<accession>A0ABT7DX40</accession>
<keyword evidence="1" id="KW-1133">Transmembrane helix</keyword>
<feature type="transmembrane region" description="Helical" evidence="1">
    <location>
        <begin position="337"/>
        <end position="355"/>
    </location>
</feature>
<proteinExistence type="predicted"/>
<feature type="transmembrane region" description="Helical" evidence="1">
    <location>
        <begin position="98"/>
        <end position="116"/>
    </location>
</feature>
<evidence type="ECO:0000256" key="1">
    <source>
        <dbReference type="SAM" id="Phobius"/>
    </source>
</evidence>
<reference evidence="3" key="1">
    <citation type="submission" date="2023-03" db="EMBL/GenBank/DDBJ databases">
        <title>Chitinimonas shenzhenensis gen. nov., sp. nov., a novel member of family Burkholderiaceae isolated from activated sludge collected in Shen Zhen, China.</title>
        <authorList>
            <person name="Wang X."/>
        </authorList>
    </citation>
    <scope>NUCLEOTIDE SEQUENCE</scope>
    <source>
        <strain evidence="3">DQS-5</strain>
    </source>
</reference>
<dbReference type="EMBL" id="JARRAF010000009">
    <property type="protein sequence ID" value="MDK2124389.1"/>
    <property type="molecule type" value="Genomic_DNA"/>
</dbReference>
<feature type="transmembrane region" description="Helical" evidence="1">
    <location>
        <begin position="361"/>
        <end position="380"/>
    </location>
</feature>
<comment type="caution">
    <text evidence="3">The sequence shown here is derived from an EMBL/GenBank/DDBJ whole genome shotgun (WGS) entry which is preliminary data.</text>
</comment>
<name>A0ABT7DX40_9NEIS</name>
<dbReference type="RefSeq" id="WP_284100700.1">
    <property type="nucleotide sequence ID" value="NZ_JARRAF010000009.1"/>
</dbReference>
<evidence type="ECO:0000259" key="2">
    <source>
        <dbReference type="Pfam" id="PF14351"/>
    </source>
</evidence>
<keyword evidence="4" id="KW-1185">Reference proteome</keyword>
<feature type="domain" description="DUF4401" evidence="2">
    <location>
        <begin position="42"/>
        <end position="380"/>
    </location>
</feature>
<sequence>MSRPGRISRVEAIFQLAVHEGLLPPNATCQPASRLRVIASMLAGAVAWAFMLSMLYGLWIKLDTELFLKQLYLTGPLLVAVTTVALQRRQLPWLIEQIVICLLLVGLSLMVFGVFRDLREDQAPALTLFMLLGMAALIKRQWLQWLFGAMAAVSCALVVIPWRGGIQEKILDCEHWGRSWLDQSPEPLWFFLLALYSCLGVWMICQYMLTCLLDKDRHAQGALALESFAAGWLAVILTVITLWASLGSIQKIGGGGGFCLYIPVYFSHWIANVARVISVHLCAAAMILAVWRWPVLKQFWLLGAALPLLAASWLMPSLGAVFLIFSHCITSFRKQQAIFAGVVGVWSVIHFGFHSNFSLETLAWLLLFSSALLGLVSFLGKAGQVDCGGE</sequence>
<keyword evidence="1" id="KW-0472">Membrane</keyword>
<feature type="transmembrane region" description="Helical" evidence="1">
    <location>
        <begin position="221"/>
        <end position="243"/>
    </location>
</feature>
<dbReference type="Proteomes" id="UP001172778">
    <property type="component" value="Unassembled WGS sequence"/>
</dbReference>
<evidence type="ECO:0000313" key="3">
    <source>
        <dbReference type="EMBL" id="MDK2124389.1"/>
    </source>
</evidence>
<feature type="transmembrane region" description="Helical" evidence="1">
    <location>
        <begin position="299"/>
        <end position="325"/>
    </location>
</feature>
<feature type="transmembrane region" description="Helical" evidence="1">
    <location>
        <begin position="188"/>
        <end position="209"/>
    </location>
</feature>
<feature type="transmembrane region" description="Helical" evidence="1">
    <location>
        <begin position="273"/>
        <end position="293"/>
    </location>
</feature>